<comment type="caution">
    <text evidence="7">Lacks conserved residue(s) required for the propagation of feature annotation.</text>
</comment>
<dbReference type="Pfam" id="PF00054">
    <property type="entry name" value="Laminin_G_1"/>
    <property type="match status" value="3"/>
</dbReference>
<dbReference type="SUPFAM" id="SSF100895">
    <property type="entry name" value="Kazal-type serine protease inhibitors"/>
    <property type="match status" value="7"/>
</dbReference>
<dbReference type="SMART" id="SM00274">
    <property type="entry name" value="FOLN"/>
    <property type="match status" value="6"/>
</dbReference>
<dbReference type="PANTHER" id="PTHR10913:SF78">
    <property type="entry name" value="AGRIN"/>
    <property type="match status" value="1"/>
</dbReference>
<dbReference type="Pfam" id="PF00008">
    <property type="entry name" value="EGF"/>
    <property type="match status" value="2"/>
</dbReference>
<feature type="disulfide bond" evidence="8">
    <location>
        <begin position="733"/>
        <end position="742"/>
    </location>
</feature>
<dbReference type="PROSITE" id="PS50025">
    <property type="entry name" value="LAM_G_DOMAIN"/>
    <property type="match status" value="3"/>
</dbReference>
<dbReference type="PROSITE" id="PS50027">
    <property type="entry name" value="EGF_LAM_2"/>
    <property type="match status" value="2"/>
</dbReference>
<dbReference type="OrthoDB" id="88467at2759"/>
<dbReference type="SMART" id="SM00282">
    <property type="entry name" value="LamG"/>
    <property type="match status" value="3"/>
</dbReference>
<evidence type="ECO:0000256" key="7">
    <source>
        <dbReference type="PROSITE-ProRule" id="PRU00076"/>
    </source>
</evidence>
<evidence type="ECO:0000256" key="4">
    <source>
        <dbReference type="ARBA" id="ARBA00022782"/>
    </source>
</evidence>
<dbReference type="CDD" id="cd00054">
    <property type="entry name" value="EGF_CA"/>
    <property type="match status" value="2"/>
</dbReference>
<dbReference type="SMART" id="SM00280">
    <property type="entry name" value="KAZAL"/>
    <property type="match status" value="7"/>
</dbReference>
<feature type="domain" description="Kazal-like" evidence="14">
    <location>
        <begin position="260"/>
        <end position="319"/>
    </location>
</feature>
<dbReference type="InterPro" id="IPR003884">
    <property type="entry name" value="FacI_MAC"/>
</dbReference>
<evidence type="ECO:0000259" key="14">
    <source>
        <dbReference type="PROSITE" id="PS51465"/>
    </source>
</evidence>
<feature type="domain" description="Kazal-like" evidence="14">
    <location>
        <begin position="626"/>
        <end position="681"/>
    </location>
</feature>
<dbReference type="InterPro" id="IPR003645">
    <property type="entry name" value="Fol_N"/>
</dbReference>
<keyword evidence="8" id="KW-0424">Laminin EGF-like domain</keyword>
<dbReference type="Gene3D" id="3.30.60.30">
    <property type="match status" value="7"/>
</dbReference>
<feature type="disulfide bond" evidence="7">
    <location>
        <begin position="1326"/>
        <end position="1335"/>
    </location>
</feature>
<feature type="domain" description="Laminin EGF-like" evidence="12">
    <location>
        <begin position="712"/>
        <end position="764"/>
    </location>
</feature>
<dbReference type="EMBL" id="CAKKLH010000133">
    <property type="protein sequence ID" value="CAH0104270.1"/>
    <property type="molecule type" value="Genomic_DNA"/>
</dbReference>
<feature type="domain" description="Kazal-like" evidence="14">
    <location>
        <begin position="409"/>
        <end position="463"/>
    </location>
</feature>
<feature type="domain" description="Laminin G" evidence="10">
    <location>
        <begin position="1089"/>
        <end position="1298"/>
    </location>
</feature>
<dbReference type="SUPFAM" id="SSF50242">
    <property type="entry name" value="TIMP-like"/>
    <property type="match status" value="1"/>
</dbReference>
<evidence type="ECO:0000259" key="10">
    <source>
        <dbReference type="PROSITE" id="PS50025"/>
    </source>
</evidence>
<feature type="domain" description="EGF-like" evidence="11">
    <location>
        <begin position="1338"/>
        <end position="1374"/>
    </location>
</feature>
<dbReference type="InterPro" id="IPR001791">
    <property type="entry name" value="Laminin_G"/>
</dbReference>
<evidence type="ECO:0000256" key="6">
    <source>
        <dbReference type="ARBA" id="ARBA00023180"/>
    </source>
</evidence>
<feature type="domain" description="Kazal-like" evidence="14">
    <location>
        <begin position="342"/>
        <end position="389"/>
    </location>
</feature>
<dbReference type="InterPro" id="IPR001881">
    <property type="entry name" value="EGF-like_Ca-bd_dom"/>
</dbReference>
<feature type="disulfide bond" evidence="7">
    <location>
        <begin position="1614"/>
        <end position="1623"/>
    </location>
</feature>
<dbReference type="PROSITE" id="PS00022">
    <property type="entry name" value="EGF_1"/>
    <property type="match status" value="4"/>
</dbReference>
<keyword evidence="16" id="KW-1185">Reference proteome</keyword>
<feature type="domain" description="EGF-like" evidence="11">
    <location>
        <begin position="1039"/>
        <end position="1076"/>
    </location>
</feature>
<dbReference type="CDD" id="cd00055">
    <property type="entry name" value="EGF_Lam"/>
    <property type="match status" value="2"/>
</dbReference>
<keyword evidence="3" id="KW-0677">Repeat</keyword>
<feature type="domain" description="Laminin G" evidence="10">
    <location>
        <begin position="1390"/>
        <end position="1570"/>
    </location>
</feature>
<dbReference type="GO" id="GO:0005576">
    <property type="term" value="C:extracellular region"/>
    <property type="evidence" value="ECO:0007669"/>
    <property type="project" value="TreeGrafter"/>
</dbReference>
<dbReference type="InterPro" id="IPR002350">
    <property type="entry name" value="Kazal_dom"/>
</dbReference>
<evidence type="ECO:0000259" key="12">
    <source>
        <dbReference type="PROSITE" id="PS50027"/>
    </source>
</evidence>
<dbReference type="InterPro" id="IPR002049">
    <property type="entry name" value="LE_dom"/>
</dbReference>
<dbReference type="SMART" id="SM00180">
    <property type="entry name" value="EGF_Lam"/>
    <property type="match status" value="2"/>
</dbReference>
<dbReference type="SMART" id="SM00181">
    <property type="entry name" value="EGF"/>
    <property type="match status" value="7"/>
</dbReference>
<feature type="disulfide bond" evidence="8">
    <location>
        <begin position="765"/>
        <end position="777"/>
    </location>
</feature>
<dbReference type="FunFam" id="3.30.60.30:FF:000076">
    <property type="entry name" value="Agrin"/>
    <property type="match status" value="1"/>
</dbReference>
<feature type="disulfide bond" evidence="7">
    <location>
        <begin position="1066"/>
        <end position="1075"/>
    </location>
</feature>
<dbReference type="SMART" id="SM00057">
    <property type="entry name" value="FIMAC"/>
    <property type="match status" value="3"/>
</dbReference>
<dbReference type="FunFam" id="3.30.60.30:FF:000024">
    <property type="entry name" value="Transmembrane agrin"/>
    <property type="match status" value="2"/>
</dbReference>
<dbReference type="SMART" id="SM00179">
    <property type="entry name" value="EGF_CA"/>
    <property type="match status" value="4"/>
</dbReference>
<dbReference type="InterPro" id="IPR004850">
    <property type="entry name" value="NtA_dom"/>
</dbReference>
<organism evidence="15 16">
    <name type="scientific">Daphnia galeata</name>
    <dbReference type="NCBI Taxonomy" id="27404"/>
    <lineage>
        <taxon>Eukaryota</taxon>
        <taxon>Metazoa</taxon>
        <taxon>Ecdysozoa</taxon>
        <taxon>Arthropoda</taxon>
        <taxon>Crustacea</taxon>
        <taxon>Branchiopoda</taxon>
        <taxon>Diplostraca</taxon>
        <taxon>Cladocera</taxon>
        <taxon>Anomopoda</taxon>
        <taxon>Daphniidae</taxon>
        <taxon>Daphnia</taxon>
    </lineage>
</organism>
<dbReference type="Pfam" id="PF00053">
    <property type="entry name" value="EGF_laminin"/>
    <property type="match status" value="2"/>
</dbReference>
<feature type="domain" description="EGF-like" evidence="11">
    <location>
        <begin position="1587"/>
        <end position="1624"/>
    </location>
</feature>
<dbReference type="GO" id="GO:0005509">
    <property type="term" value="F:calcium ion binding"/>
    <property type="evidence" value="ECO:0007669"/>
    <property type="project" value="InterPro"/>
</dbReference>
<evidence type="ECO:0000256" key="2">
    <source>
        <dbReference type="ARBA" id="ARBA00022729"/>
    </source>
</evidence>
<dbReference type="Proteomes" id="UP000789390">
    <property type="component" value="Unassembled WGS sequence"/>
</dbReference>
<evidence type="ECO:0000256" key="5">
    <source>
        <dbReference type="ARBA" id="ARBA00023157"/>
    </source>
</evidence>
<dbReference type="CDD" id="cd00104">
    <property type="entry name" value="KAZAL_FS"/>
    <property type="match status" value="7"/>
</dbReference>
<feature type="domain" description="EGF-like" evidence="11">
    <location>
        <begin position="1299"/>
        <end position="1336"/>
    </location>
</feature>
<evidence type="ECO:0000259" key="11">
    <source>
        <dbReference type="PROSITE" id="PS50026"/>
    </source>
</evidence>
<dbReference type="GO" id="GO:0043113">
    <property type="term" value="P:receptor clustering"/>
    <property type="evidence" value="ECO:0007669"/>
    <property type="project" value="InterPro"/>
</dbReference>
<dbReference type="FunFam" id="2.60.120.200:FF:000230">
    <property type="entry name" value="Agrin"/>
    <property type="match status" value="1"/>
</dbReference>
<accession>A0A8J2RKM8</accession>
<dbReference type="PROSITE" id="PS50026">
    <property type="entry name" value="EGF_3"/>
    <property type="match status" value="4"/>
</dbReference>
<proteinExistence type="predicted"/>
<dbReference type="Gene3D" id="2.60.120.200">
    <property type="match status" value="3"/>
</dbReference>
<comment type="caution">
    <text evidence="15">The sequence shown here is derived from an EMBL/GenBank/DDBJ whole genome shotgun (WGS) entry which is preliminary data.</text>
</comment>
<dbReference type="FunFam" id="2.10.25.10:FF:000074">
    <property type="entry name" value="Laminin subunit alpha"/>
    <property type="match status" value="1"/>
</dbReference>
<feature type="disulfide bond" evidence="8">
    <location>
        <begin position="712"/>
        <end position="724"/>
    </location>
</feature>
<reference evidence="15" key="1">
    <citation type="submission" date="2021-11" db="EMBL/GenBank/DDBJ databases">
        <authorList>
            <person name="Schell T."/>
        </authorList>
    </citation>
    <scope>NUCLEOTIDE SEQUENCE</scope>
    <source>
        <strain evidence="15">M5</strain>
    </source>
</reference>
<keyword evidence="5 7" id="KW-1015">Disulfide bond</keyword>
<feature type="domain" description="Kazal-like" evidence="14">
    <location>
        <begin position="856"/>
        <end position="906"/>
    </location>
</feature>
<dbReference type="InterPro" id="IPR013320">
    <property type="entry name" value="ConA-like_dom_sf"/>
</dbReference>
<dbReference type="PANTHER" id="PTHR10913">
    <property type="entry name" value="FOLLISTATIN-RELATED"/>
    <property type="match status" value="1"/>
</dbReference>
<dbReference type="PRINTS" id="PR00011">
    <property type="entry name" value="EGFLAMININ"/>
</dbReference>
<dbReference type="SUPFAM" id="SSF57196">
    <property type="entry name" value="EGF/Laminin"/>
    <property type="match status" value="3"/>
</dbReference>
<feature type="disulfide bond" evidence="7">
    <location>
        <begin position="1364"/>
        <end position="1373"/>
    </location>
</feature>
<evidence type="ECO:0000256" key="3">
    <source>
        <dbReference type="ARBA" id="ARBA00022737"/>
    </source>
</evidence>
<name>A0A8J2RKM8_9CRUS</name>
<feature type="disulfide bond" evidence="8">
    <location>
        <begin position="786"/>
        <end position="795"/>
    </location>
</feature>
<evidence type="ECO:0008006" key="17">
    <source>
        <dbReference type="Google" id="ProtNLM"/>
    </source>
</evidence>
<evidence type="ECO:0000256" key="1">
    <source>
        <dbReference type="ARBA" id="ARBA00022536"/>
    </source>
</evidence>
<dbReference type="SUPFAM" id="SSF49899">
    <property type="entry name" value="Concanavalin A-like lectins/glucanases"/>
    <property type="match status" value="3"/>
</dbReference>
<feature type="domain" description="Laminin G" evidence="10">
    <location>
        <begin position="1685"/>
        <end position="1863"/>
    </location>
</feature>
<evidence type="ECO:0000256" key="8">
    <source>
        <dbReference type="PROSITE-ProRule" id="PRU00460"/>
    </source>
</evidence>
<dbReference type="GO" id="GO:0005886">
    <property type="term" value="C:plasma membrane"/>
    <property type="evidence" value="ECO:0007669"/>
    <property type="project" value="GOC"/>
</dbReference>
<dbReference type="GO" id="GO:0043236">
    <property type="term" value="F:laminin binding"/>
    <property type="evidence" value="ECO:0007669"/>
    <property type="project" value="InterPro"/>
</dbReference>
<evidence type="ECO:0000313" key="15">
    <source>
        <dbReference type="EMBL" id="CAH0104270.1"/>
    </source>
</evidence>
<dbReference type="PROSITE" id="PS01186">
    <property type="entry name" value="EGF_2"/>
    <property type="match status" value="1"/>
</dbReference>
<sequence length="1866" mass="203931">MAPMMMRRLPWLCWLALWMTTANVTSATGVTQSNGEGGNGNNNSLIHPVDWSCPLEKLSLEERQNRSQVVFTAVIESCQRSDSGIDGETVDDDQELCQRYLMQQPQDHTIISDPNLAINVRIKKVVKGLDRMWEGRRVRVEGLRDPRICPSRVRLRDTRIFLASYVNQPMSSIHDDDETLAPVHDHQTIDSAAPIRLRLNSSLMSVSLRHLQQLRAFTKDVPFDSRPASAASSSTVLEDKPDPCIDLKCPPGAKCIAAPDASSATCQCPTKCSSYGDSIGSRPICGVDGKDYPNMCELHKSSCLTNRMIDVKFQGSCDPCASVECLSTSVCVLDPERKPHCRCGDTCPSDFQPVCGSDGRSYSSQCHLQQEACRSQRQLRILYKGLCESGVHPCSKAGCEPDEECQVDEKGMPQCQCKGPCPPIHRPVCGSDQLTYSSNCELEREACLQKRSIKLLYEGVCGSSEACSNFRCPTGGYCVETSSGQPSCHCPPCGGEWDPVCGSDGVTYTNPCRLRYESCRHNKSLSIVYKGLCNGCDKKRCDFYATCETDEMGRAECVCPKACAKMAITEVCGTDGITYRNECELKQAACRNQQFIVVASKGDCDLCKRVQCEHDARCENGICVCPTSCPTPIEPSDSQSVGDVGICASDGRTYLTECHMQRAACDHGLVLQVLHTGPCPTPPADLILAASDYHDSSTSLSSPSHNSVARKCHCNKQGSVDGACDPVTLQCRCLAGVGGRSCDRCLSGYWGIHSIGSNANGCEPCDCHRLGSIRADCEQMTGRCVCRANVVGLKCDRCQDGQLVDKVPGGCGGHGGHGGAGNGPDDALESESRHCSDLTCRFGAICQDLQGQAVCVCPMDCPVASSAEQTVCGSDGVSYGSECDLRLAACRKQLNVVMAYEGPCSDDIIHTSAGMSPLMAAESEMTVSKATRHVQETDVALLDWGRRDIVSLSQVGSQKANEYYGFSQPVWRPTAASVHVHGYLGESCIDDSQCKMISNSGCLFGVCRCSDGFAEDSDRQSCVANTATFSGTEEFGPSKISSCSSFPCLGGGTCQPLGMESFVCICPAERTGSLCERALSQSDEESVPAETPAFHGQSFVELKKMKAQDKFAMEIEFKSLLMDGILLYAQQRKDFDADYISLAIIAGHVELRFNLGNGPIVLRSLQPIRLGHWHRVVAQRYRQDGWLRLDDDEDVATTSPGEHSTLDLDTNSFLGAVPSHLATARTYDRIGTGSGFVGCMRRVKLGRRSVIFRVPPEGRKVSRRGRQFEENKRRGNAIDAVNKPTVSTVVKMNGITQCGENPCWKTPCANQGTCVWKTGENYTCVCRPEFTGVTCESALDLCASSPCADGSTCTSSKNRFACKCPPGKKGFLCDQHDGMKHEILVPEFNIMHSPTSASSYVSVARSFQVSQNLDLEVWFLSRSSDGMLAYSARDENGRGDFIWLALIGGRVQFRWDLGSGAGIVTSSDRVTLFNWHRVLVSRRGKEASIRLDDGATNEGRSLGPLSELNLDIPLFIGGLRSNLTLPRDVPKLENLQGAVQRVIVNGEVFEKLMEGDMEQQNVAVYRGPPCGHMPATHPSTSRIFAYAGSSRDSSSPCQNGGVCQPLLASFVCKCQSGFIGKRCEKRTDTAEITRPIKFDGKTFLKYPNQLKDVTRDFSNFFWLTTQNLWMTNNTSDELSEYINNNTTLEGLDDVYDVHYVYTNESGKSQRSNRFELRFRTEAENGLILWLSRGHSLQADYFALAIVHSRLELSFNLGKQSSFLSARSMVNVSDGNWHTAVVERKKRLGSIAVDGEKPVRVTADPGATILNSNGKLWIGGSSILPPGLPSPYYEAFVGCMDHVKVDRHHLDWHRHGDNAILHYCGNT</sequence>
<dbReference type="FunFam" id="2.10.25.10:FF:000321">
    <property type="entry name" value="Protein delta homolog 1"/>
    <property type="match status" value="1"/>
</dbReference>
<dbReference type="Gene3D" id="2.10.25.10">
    <property type="entry name" value="Laminin"/>
    <property type="match status" value="6"/>
</dbReference>
<dbReference type="FunFam" id="3.30.60.30:FF:000040">
    <property type="entry name" value="Agrin, putative"/>
    <property type="match status" value="1"/>
</dbReference>
<dbReference type="GO" id="GO:0048513">
    <property type="term" value="P:animal organ development"/>
    <property type="evidence" value="ECO:0007669"/>
    <property type="project" value="UniProtKB-ARBA"/>
</dbReference>
<keyword evidence="6" id="KW-0325">Glycoprotein</keyword>
<dbReference type="GO" id="GO:0030154">
    <property type="term" value="P:cell differentiation"/>
    <property type="evidence" value="ECO:0007669"/>
    <property type="project" value="UniProtKB-KW"/>
</dbReference>
<dbReference type="PROSITE" id="PS01248">
    <property type="entry name" value="EGF_LAM_1"/>
    <property type="match status" value="1"/>
</dbReference>
<protein>
    <recommendedName>
        <fullName evidence="17">Agrin</fullName>
    </recommendedName>
</protein>
<dbReference type="PROSITE" id="PS51121">
    <property type="entry name" value="NTA"/>
    <property type="match status" value="1"/>
</dbReference>
<keyword evidence="2 9" id="KW-0732">Signal</keyword>
<dbReference type="InterPro" id="IPR036058">
    <property type="entry name" value="Kazal_dom_sf"/>
</dbReference>
<feature type="domain" description="Kazal-like" evidence="14">
    <location>
        <begin position="482"/>
        <end position="535"/>
    </location>
</feature>
<dbReference type="FunFam" id="2.10.25.10:FF:000507">
    <property type="entry name" value="Crumbs, isoform C"/>
    <property type="match status" value="1"/>
</dbReference>
<feature type="disulfide bond" evidence="8">
    <location>
        <begin position="767"/>
        <end position="784"/>
    </location>
</feature>
<feature type="chain" id="PRO_5035289723" description="Agrin" evidence="9">
    <location>
        <begin position="28"/>
        <end position="1866"/>
    </location>
</feature>
<dbReference type="Pfam" id="PF07648">
    <property type="entry name" value="Kazal_2"/>
    <property type="match status" value="7"/>
</dbReference>
<dbReference type="InterPro" id="IPR008993">
    <property type="entry name" value="TIMP-like_OB-fold"/>
</dbReference>
<dbReference type="CDD" id="cd00110">
    <property type="entry name" value="LamG"/>
    <property type="match status" value="3"/>
</dbReference>
<dbReference type="InterPro" id="IPR050653">
    <property type="entry name" value="Prot_Inhib_GrowthFact_Antg"/>
</dbReference>
<feature type="disulfide bond" evidence="8">
    <location>
        <begin position="714"/>
        <end position="731"/>
    </location>
</feature>
<evidence type="ECO:0000313" key="16">
    <source>
        <dbReference type="Proteomes" id="UP000789390"/>
    </source>
</evidence>
<gene>
    <name evidence="15" type="ORF">DGAL_LOCUS7036</name>
</gene>
<feature type="domain" description="NtA" evidence="13">
    <location>
        <begin position="53"/>
        <end position="227"/>
    </location>
</feature>
<dbReference type="Gene3D" id="2.40.50.120">
    <property type="match status" value="1"/>
</dbReference>
<keyword evidence="4" id="KW-0221">Differentiation</keyword>
<dbReference type="PROSITE" id="PS51465">
    <property type="entry name" value="KAZAL_2"/>
    <property type="match status" value="7"/>
</dbReference>
<feature type="signal peptide" evidence="9">
    <location>
        <begin position="1"/>
        <end position="27"/>
    </location>
</feature>
<evidence type="ECO:0000256" key="9">
    <source>
        <dbReference type="SAM" id="SignalP"/>
    </source>
</evidence>
<evidence type="ECO:0000259" key="13">
    <source>
        <dbReference type="PROSITE" id="PS51121"/>
    </source>
</evidence>
<dbReference type="InterPro" id="IPR000742">
    <property type="entry name" value="EGF"/>
</dbReference>
<dbReference type="FunFam" id="3.30.60.30:FF:000072">
    <property type="entry name" value="Agrin, putative"/>
    <property type="match status" value="1"/>
</dbReference>
<feature type="domain" description="Kazal-like" evidence="14">
    <location>
        <begin position="558"/>
        <end position="606"/>
    </location>
</feature>
<keyword evidence="1 7" id="KW-0245">EGF-like domain</keyword>
<feature type="domain" description="Laminin EGF-like" evidence="12">
    <location>
        <begin position="765"/>
        <end position="813"/>
    </location>
</feature>